<dbReference type="Gene3D" id="3.40.50.720">
    <property type="entry name" value="NAD(P)-binding Rossmann-like Domain"/>
    <property type="match status" value="1"/>
</dbReference>
<dbReference type="InterPro" id="IPR016040">
    <property type="entry name" value="NAD(P)-bd_dom"/>
</dbReference>
<evidence type="ECO:0000313" key="2">
    <source>
        <dbReference type="EMBL" id="MBD2701238.1"/>
    </source>
</evidence>
<gene>
    <name evidence="2" type="ORF">IC229_11365</name>
</gene>
<dbReference type="Proteomes" id="UP000598820">
    <property type="component" value="Unassembled WGS sequence"/>
</dbReference>
<dbReference type="Gene3D" id="3.90.25.10">
    <property type="entry name" value="UDP-galactose 4-epimerase, domain 1"/>
    <property type="match status" value="1"/>
</dbReference>
<sequence length="293" mass="31744">MNIVITGSLGHIGKPLTEDLVQKGHSVTVISSKPEKQKDIETLGATSAIGSLEDVDFLTATFAGADAVFLMVPPSFAEVDQVTYYRRLSNNYVQAISQTGVKRVVLLSSYGAHLHKDSGFILGAHHAENILNQLSNVAITLLRAGYFYYNLFGFVDMIKGAGFMGANYGGDDHMALVSPLDIAVVAAEELVKPIGQTIRYVASDEHTASEVAQILGAAIGKPDLQWLVLSSEQMKEGMEKRGLPPHVIANFVELGASLHSGALLEDYEKYRPVLGNVKLEDFAKEFAATYQKE</sequence>
<evidence type="ECO:0000313" key="3">
    <source>
        <dbReference type="Proteomes" id="UP000598820"/>
    </source>
</evidence>
<dbReference type="Pfam" id="PF13460">
    <property type="entry name" value="NAD_binding_10"/>
    <property type="match status" value="1"/>
</dbReference>
<dbReference type="PANTHER" id="PTHR43162:SF1">
    <property type="entry name" value="PRESTALK A DIFFERENTIATION PROTEIN A"/>
    <property type="match status" value="1"/>
</dbReference>
<dbReference type="InterPro" id="IPR036291">
    <property type="entry name" value="NAD(P)-bd_dom_sf"/>
</dbReference>
<feature type="domain" description="NAD(P)-binding" evidence="1">
    <location>
        <begin position="7"/>
        <end position="147"/>
    </location>
</feature>
<comment type="caution">
    <text evidence="2">The sequence shown here is derived from an EMBL/GenBank/DDBJ whole genome shotgun (WGS) entry which is preliminary data.</text>
</comment>
<keyword evidence="3" id="KW-1185">Reference proteome</keyword>
<dbReference type="EMBL" id="JACWZY010000007">
    <property type="protein sequence ID" value="MBD2701238.1"/>
    <property type="molecule type" value="Genomic_DNA"/>
</dbReference>
<dbReference type="RefSeq" id="WP_190887084.1">
    <property type="nucleotide sequence ID" value="NZ_JACWZY010000007.1"/>
</dbReference>
<protein>
    <submittedName>
        <fullName evidence="2">NAD(P)H-binding protein</fullName>
    </submittedName>
</protein>
<accession>A0A926Y0G3</accession>
<dbReference type="AlphaFoldDB" id="A0A926Y0G3"/>
<evidence type="ECO:0000259" key="1">
    <source>
        <dbReference type="Pfam" id="PF13460"/>
    </source>
</evidence>
<dbReference type="InterPro" id="IPR051604">
    <property type="entry name" value="Ergot_Alk_Oxidoreductase"/>
</dbReference>
<dbReference type="SUPFAM" id="SSF51735">
    <property type="entry name" value="NAD(P)-binding Rossmann-fold domains"/>
    <property type="match status" value="1"/>
</dbReference>
<dbReference type="PANTHER" id="PTHR43162">
    <property type="match status" value="1"/>
</dbReference>
<name>A0A926Y0G3_9BACT</name>
<organism evidence="2 3">
    <name type="scientific">Spirosoma profusum</name>
    <dbReference type="NCBI Taxonomy" id="2771354"/>
    <lineage>
        <taxon>Bacteria</taxon>
        <taxon>Pseudomonadati</taxon>
        <taxon>Bacteroidota</taxon>
        <taxon>Cytophagia</taxon>
        <taxon>Cytophagales</taxon>
        <taxon>Cytophagaceae</taxon>
        <taxon>Spirosoma</taxon>
    </lineage>
</organism>
<reference evidence="2" key="1">
    <citation type="submission" date="2020-09" db="EMBL/GenBank/DDBJ databases">
        <authorList>
            <person name="Kim M.K."/>
        </authorList>
    </citation>
    <scope>NUCLEOTIDE SEQUENCE</scope>
    <source>
        <strain evidence="2">BT702</strain>
    </source>
</reference>
<proteinExistence type="predicted"/>